<evidence type="ECO:0000313" key="12">
    <source>
        <dbReference type="EMBL" id="KAF7395803.1"/>
    </source>
</evidence>
<keyword evidence="7" id="KW-0238">DNA-binding</keyword>
<protein>
    <recommendedName>
        <fullName evidence="11">C2H2-type domain-containing protein</fullName>
    </recommendedName>
</protein>
<accession>A0A834JWD1</accession>
<feature type="domain" description="C2H2-type" evidence="11">
    <location>
        <begin position="267"/>
        <end position="294"/>
    </location>
</feature>
<reference evidence="12" key="1">
    <citation type="journal article" date="2020" name="G3 (Bethesda)">
        <title>High-Quality Assemblies for Three Invasive Social Wasps from the &lt;i&gt;Vespula&lt;/i&gt; Genus.</title>
        <authorList>
            <person name="Harrop T.W.R."/>
            <person name="Guhlin J."/>
            <person name="McLaughlin G.M."/>
            <person name="Permina E."/>
            <person name="Stockwell P."/>
            <person name="Gilligan J."/>
            <person name="Le Lec M.F."/>
            <person name="Gruber M.A.M."/>
            <person name="Quinn O."/>
            <person name="Lovegrove M."/>
            <person name="Duncan E.J."/>
            <person name="Remnant E.J."/>
            <person name="Van Eeckhoven J."/>
            <person name="Graham B."/>
            <person name="Knapp R.A."/>
            <person name="Langford K.W."/>
            <person name="Kronenberg Z."/>
            <person name="Press M.O."/>
            <person name="Eacker S.M."/>
            <person name="Wilson-Rankin E.E."/>
            <person name="Purcell J."/>
            <person name="Lester P.J."/>
            <person name="Dearden P.K."/>
        </authorList>
    </citation>
    <scope>NUCLEOTIDE SEQUENCE</scope>
    <source>
        <strain evidence="12">Linc-1</strain>
    </source>
</reference>
<keyword evidence="8" id="KW-0804">Transcription</keyword>
<keyword evidence="2" id="KW-0479">Metal-binding</keyword>
<gene>
    <name evidence="12" type="ORF">HZH68_009853</name>
</gene>
<name>A0A834JWD1_VESGE</name>
<dbReference type="GO" id="GO:0000981">
    <property type="term" value="F:DNA-binding transcription factor activity, RNA polymerase II-specific"/>
    <property type="evidence" value="ECO:0007669"/>
    <property type="project" value="TreeGrafter"/>
</dbReference>
<dbReference type="InterPro" id="IPR050752">
    <property type="entry name" value="C2H2-ZF_domain"/>
</dbReference>
<evidence type="ECO:0000256" key="9">
    <source>
        <dbReference type="ARBA" id="ARBA00023242"/>
    </source>
</evidence>
<evidence type="ECO:0000259" key="11">
    <source>
        <dbReference type="PROSITE" id="PS50157"/>
    </source>
</evidence>
<feature type="domain" description="C2H2-type" evidence="11">
    <location>
        <begin position="239"/>
        <end position="266"/>
    </location>
</feature>
<dbReference type="Proteomes" id="UP000617340">
    <property type="component" value="Unassembled WGS sequence"/>
</dbReference>
<feature type="domain" description="C2H2-type" evidence="11">
    <location>
        <begin position="211"/>
        <end position="238"/>
    </location>
</feature>
<evidence type="ECO:0000256" key="10">
    <source>
        <dbReference type="PROSITE-ProRule" id="PRU00042"/>
    </source>
</evidence>
<dbReference type="FunFam" id="3.30.160.60:FF:000145">
    <property type="entry name" value="Zinc finger protein 574"/>
    <property type="match status" value="1"/>
</dbReference>
<feature type="domain" description="C2H2-type" evidence="11">
    <location>
        <begin position="108"/>
        <end position="130"/>
    </location>
</feature>
<keyword evidence="6" id="KW-0805">Transcription regulation</keyword>
<dbReference type="AlphaFoldDB" id="A0A834JWD1"/>
<dbReference type="PROSITE" id="PS50157">
    <property type="entry name" value="ZINC_FINGER_C2H2_2"/>
    <property type="match status" value="7"/>
</dbReference>
<keyword evidence="9" id="KW-0539">Nucleus</keyword>
<evidence type="ECO:0000256" key="7">
    <source>
        <dbReference type="ARBA" id="ARBA00023125"/>
    </source>
</evidence>
<keyword evidence="3" id="KW-0677">Repeat</keyword>
<keyword evidence="5" id="KW-0862">Zinc</keyword>
<dbReference type="SMART" id="SM00355">
    <property type="entry name" value="ZnF_C2H2"/>
    <property type="match status" value="8"/>
</dbReference>
<evidence type="ECO:0000256" key="3">
    <source>
        <dbReference type="ARBA" id="ARBA00022737"/>
    </source>
</evidence>
<feature type="domain" description="C2H2-type" evidence="11">
    <location>
        <begin position="80"/>
        <end position="107"/>
    </location>
</feature>
<organism evidence="12 13">
    <name type="scientific">Vespula germanica</name>
    <name type="common">German yellow jacket</name>
    <name type="synonym">Paravespula germanica</name>
    <dbReference type="NCBI Taxonomy" id="30212"/>
    <lineage>
        <taxon>Eukaryota</taxon>
        <taxon>Metazoa</taxon>
        <taxon>Ecdysozoa</taxon>
        <taxon>Arthropoda</taxon>
        <taxon>Hexapoda</taxon>
        <taxon>Insecta</taxon>
        <taxon>Pterygota</taxon>
        <taxon>Neoptera</taxon>
        <taxon>Endopterygota</taxon>
        <taxon>Hymenoptera</taxon>
        <taxon>Apocrita</taxon>
        <taxon>Aculeata</taxon>
        <taxon>Vespoidea</taxon>
        <taxon>Vespidae</taxon>
        <taxon>Vespinae</taxon>
        <taxon>Vespula</taxon>
    </lineage>
</organism>
<dbReference type="Gene3D" id="3.30.160.60">
    <property type="entry name" value="Classic Zinc Finger"/>
    <property type="match status" value="7"/>
</dbReference>
<evidence type="ECO:0000256" key="2">
    <source>
        <dbReference type="ARBA" id="ARBA00022723"/>
    </source>
</evidence>
<comment type="subcellular location">
    <subcellularLocation>
        <location evidence="1">Nucleus</location>
    </subcellularLocation>
</comment>
<comment type="caution">
    <text evidence="12">The sequence shown here is derived from an EMBL/GenBank/DDBJ whole genome shotgun (WGS) entry which is preliminary data.</text>
</comment>
<evidence type="ECO:0000256" key="6">
    <source>
        <dbReference type="ARBA" id="ARBA00023015"/>
    </source>
</evidence>
<dbReference type="PANTHER" id="PTHR24384">
    <property type="entry name" value="FINGER PUTATIVE TRANSCRIPTION FACTOR FAMILY-RELATED"/>
    <property type="match status" value="1"/>
</dbReference>
<dbReference type="GO" id="GO:0005634">
    <property type="term" value="C:nucleus"/>
    <property type="evidence" value="ECO:0007669"/>
    <property type="project" value="UniProtKB-SubCell"/>
</dbReference>
<proteinExistence type="predicted"/>
<dbReference type="PROSITE" id="PS00028">
    <property type="entry name" value="ZINC_FINGER_C2H2_1"/>
    <property type="match status" value="6"/>
</dbReference>
<evidence type="ECO:0000256" key="4">
    <source>
        <dbReference type="ARBA" id="ARBA00022771"/>
    </source>
</evidence>
<evidence type="ECO:0000256" key="5">
    <source>
        <dbReference type="ARBA" id="ARBA00022833"/>
    </source>
</evidence>
<evidence type="ECO:0000256" key="8">
    <source>
        <dbReference type="ARBA" id="ARBA00023163"/>
    </source>
</evidence>
<evidence type="ECO:0000313" key="13">
    <source>
        <dbReference type="Proteomes" id="UP000617340"/>
    </source>
</evidence>
<keyword evidence="13" id="KW-1185">Reference proteome</keyword>
<dbReference type="EMBL" id="JACSDZ010000009">
    <property type="protein sequence ID" value="KAF7395803.1"/>
    <property type="molecule type" value="Genomic_DNA"/>
</dbReference>
<dbReference type="InterPro" id="IPR013087">
    <property type="entry name" value="Znf_C2H2_type"/>
</dbReference>
<dbReference type="SUPFAM" id="SSF57667">
    <property type="entry name" value="beta-beta-alpha zinc fingers"/>
    <property type="match status" value="4"/>
</dbReference>
<dbReference type="FunFam" id="3.30.160.60:FF:000322">
    <property type="entry name" value="GDNF-inducible zinc finger protein 1"/>
    <property type="match status" value="1"/>
</dbReference>
<dbReference type="PANTHER" id="PTHR24384:SF189">
    <property type="entry name" value="C2H2-TYPE DOMAIN-CONTAINING PROTEIN-RELATED"/>
    <property type="match status" value="1"/>
</dbReference>
<keyword evidence="4 10" id="KW-0863">Zinc-finger</keyword>
<evidence type="ECO:0000256" key="1">
    <source>
        <dbReference type="ARBA" id="ARBA00004123"/>
    </source>
</evidence>
<dbReference type="GO" id="GO:0032502">
    <property type="term" value="P:developmental process"/>
    <property type="evidence" value="ECO:0007669"/>
    <property type="project" value="UniProtKB-ARBA"/>
</dbReference>
<dbReference type="FunFam" id="3.30.160.60:FF:000202">
    <property type="entry name" value="Zinc finger protein 574"/>
    <property type="match status" value="1"/>
</dbReference>
<dbReference type="InterPro" id="IPR036236">
    <property type="entry name" value="Znf_C2H2_sf"/>
</dbReference>
<feature type="domain" description="C2H2-type" evidence="11">
    <location>
        <begin position="183"/>
        <end position="210"/>
    </location>
</feature>
<sequence>MMVENVFNGNNNEDLKISDEDDVKIIETNRVWKICEDIKIKTEILDEIEDFSANDELVVVEDVENPFEKRITTLTAREQLVCTICRIDFPNEDEFKTHMILHSHCEPFRCGFCSKRFSRSSNLENHLQSHVDFDCNYCSLKFQDESTVRIRGIYPKERCFECGIYQKKCSRDRKASYAKKKSFECSICKKNFLRRSGLRAHTIVHTADSPYECDICPARFKRSSVLKTHKLTHTDVRRFECDICKHRFHLKGALKHHILAHYGVRPYKCKDCGKRYRRSWGLKVHMYRHTGVKRFECDLCKDRFSVKTKLAKHIYQHTGEKPYKCEFCARQYDERYLLKSHKCPMNLDTLSKCKVDDHDRSAERILLVL</sequence>
<dbReference type="GO" id="GO:0008270">
    <property type="term" value="F:zinc ion binding"/>
    <property type="evidence" value="ECO:0007669"/>
    <property type="project" value="UniProtKB-KW"/>
</dbReference>
<dbReference type="GO" id="GO:0000978">
    <property type="term" value="F:RNA polymerase II cis-regulatory region sequence-specific DNA binding"/>
    <property type="evidence" value="ECO:0007669"/>
    <property type="project" value="TreeGrafter"/>
</dbReference>
<feature type="domain" description="C2H2-type" evidence="11">
    <location>
        <begin position="295"/>
        <end position="322"/>
    </location>
</feature>
<dbReference type="Pfam" id="PF00096">
    <property type="entry name" value="zf-C2H2"/>
    <property type="match status" value="4"/>
</dbReference>